<evidence type="ECO:0000313" key="2">
    <source>
        <dbReference type="EMBL" id="CAB1442260.1"/>
    </source>
</evidence>
<evidence type="ECO:0000313" key="3">
    <source>
        <dbReference type="Proteomes" id="UP001153269"/>
    </source>
</evidence>
<gene>
    <name evidence="2" type="ORF">PLEPLA_LOCUS29945</name>
</gene>
<reference evidence="2" key="1">
    <citation type="submission" date="2020-03" db="EMBL/GenBank/DDBJ databases">
        <authorList>
            <person name="Weist P."/>
        </authorList>
    </citation>
    <scope>NUCLEOTIDE SEQUENCE</scope>
</reference>
<organism evidence="2 3">
    <name type="scientific">Pleuronectes platessa</name>
    <name type="common">European plaice</name>
    <dbReference type="NCBI Taxonomy" id="8262"/>
    <lineage>
        <taxon>Eukaryota</taxon>
        <taxon>Metazoa</taxon>
        <taxon>Chordata</taxon>
        <taxon>Craniata</taxon>
        <taxon>Vertebrata</taxon>
        <taxon>Euteleostomi</taxon>
        <taxon>Actinopterygii</taxon>
        <taxon>Neopterygii</taxon>
        <taxon>Teleostei</taxon>
        <taxon>Neoteleostei</taxon>
        <taxon>Acanthomorphata</taxon>
        <taxon>Carangaria</taxon>
        <taxon>Pleuronectiformes</taxon>
        <taxon>Pleuronectoidei</taxon>
        <taxon>Pleuronectidae</taxon>
        <taxon>Pleuronectes</taxon>
    </lineage>
</organism>
<feature type="compositionally biased region" description="Low complexity" evidence="1">
    <location>
        <begin position="25"/>
        <end position="34"/>
    </location>
</feature>
<dbReference type="EMBL" id="CADEAL010002802">
    <property type="protein sequence ID" value="CAB1442260.1"/>
    <property type="molecule type" value="Genomic_DNA"/>
</dbReference>
<proteinExistence type="predicted"/>
<protein>
    <submittedName>
        <fullName evidence="2">Uncharacterized protein</fullName>
    </submittedName>
</protein>
<sequence length="148" mass="15711">MSARPPARSNIRTSFGFIDSTAGASHSASLAAGSNQSDQNDQQEKSRTADFGVAQSCPFWQIPEATSPTKPLRGDPSEPQLRVQATQTYPVLDGRAAHARKKRMLTCIQSPSVRREAPETEPGALRFPALKTSALCGSGGEVTADVGQ</sequence>
<evidence type="ECO:0000256" key="1">
    <source>
        <dbReference type="SAM" id="MobiDB-lite"/>
    </source>
</evidence>
<name>A0A9N7V3Q6_PLEPL</name>
<dbReference type="Proteomes" id="UP001153269">
    <property type="component" value="Unassembled WGS sequence"/>
</dbReference>
<comment type="caution">
    <text evidence="2">The sequence shown here is derived from an EMBL/GenBank/DDBJ whole genome shotgun (WGS) entry which is preliminary data.</text>
</comment>
<keyword evidence="3" id="KW-1185">Reference proteome</keyword>
<accession>A0A9N7V3Q6</accession>
<feature type="region of interest" description="Disordered" evidence="1">
    <location>
        <begin position="25"/>
        <end position="53"/>
    </location>
</feature>
<dbReference type="AlphaFoldDB" id="A0A9N7V3Q6"/>